<evidence type="ECO:0000256" key="3">
    <source>
        <dbReference type="ARBA" id="ARBA00022729"/>
    </source>
</evidence>
<proteinExistence type="predicted"/>
<keyword evidence="5" id="KW-1133">Transmembrane helix</keyword>
<evidence type="ECO:0000256" key="5">
    <source>
        <dbReference type="SAM" id="Phobius"/>
    </source>
</evidence>
<dbReference type="GO" id="GO:0009897">
    <property type="term" value="C:external side of plasma membrane"/>
    <property type="evidence" value="ECO:0007669"/>
    <property type="project" value="TreeGrafter"/>
</dbReference>
<dbReference type="STRING" id="33528.ENSGAFP00000020570"/>
<dbReference type="GO" id="GO:0045059">
    <property type="term" value="P:positive thymic T cell selection"/>
    <property type="evidence" value="ECO:0007669"/>
    <property type="project" value="TreeGrafter"/>
</dbReference>
<reference evidence="8 9" key="1">
    <citation type="journal article" date="2018" name="G3 (Bethesda)">
        <title>A High-Quality Reference Genome for the Invasive Mosquitofish Gambusia affinis Using a Chicago Library.</title>
        <authorList>
            <person name="Hoffberg S.L."/>
            <person name="Troendle N.J."/>
            <person name="Glenn T.C."/>
            <person name="Mahmud O."/>
            <person name="Louha S."/>
            <person name="Chalopin D."/>
            <person name="Bennetzen J.L."/>
            <person name="Mauricio R."/>
        </authorList>
    </citation>
    <scope>NUCLEOTIDE SEQUENCE [LARGE SCALE GENOMIC DNA]</scope>
    <source>
        <strain evidence="8">NE01/NJP1002.9</strain>
        <tissue evidence="8">Muscle</tissue>
    </source>
</reference>
<dbReference type="GO" id="GO:0007166">
    <property type="term" value="P:cell surface receptor signaling pathway"/>
    <property type="evidence" value="ECO:0007669"/>
    <property type="project" value="TreeGrafter"/>
</dbReference>
<dbReference type="PANTHER" id="PTHR10570">
    <property type="entry name" value="T-CELL SURFACE GLYCOPROTEIN CD3 GAMMA CHAIN / DELTA CHAIN"/>
    <property type="match status" value="1"/>
</dbReference>
<evidence type="ECO:0000256" key="2">
    <source>
        <dbReference type="ARBA" id="ARBA00022475"/>
    </source>
</evidence>
<evidence type="ECO:0000313" key="8">
    <source>
        <dbReference type="EMBL" id="PWA20319.1"/>
    </source>
</evidence>
<evidence type="ECO:0000256" key="4">
    <source>
        <dbReference type="SAM" id="MobiDB-lite"/>
    </source>
</evidence>
<evidence type="ECO:0000313" key="9">
    <source>
        <dbReference type="Proteomes" id="UP000250572"/>
    </source>
</evidence>
<accession>A0A315VAG8</accession>
<dbReference type="InterPro" id="IPR015484">
    <property type="entry name" value="CD3_esu/gsu/dsu"/>
</dbReference>
<evidence type="ECO:0000259" key="7">
    <source>
        <dbReference type="Pfam" id="PF16680"/>
    </source>
</evidence>
<keyword evidence="2" id="KW-1003">Cell membrane</keyword>
<feature type="domain" description="CD3 gamma/delta subunit Ig-like" evidence="7">
    <location>
        <begin position="29"/>
        <end position="104"/>
    </location>
</feature>
<dbReference type="AlphaFoldDB" id="A0A315VAG8"/>
<keyword evidence="3 6" id="KW-0732">Signal</keyword>
<evidence type="ECO:0000256" key="6">
    <source>
        <dbReference type="SAM" id="SignalP"/>
    </source>
</evidence>
<feature type="chain" id="PRO_5016396857" description="CD3 gamma/delta subunit Ig-like domain-containing protein" evidence="6">
    <location>
        <begin position="20"/>
        <end position="453"/>
    </location>
</feature>
<gene>
    <name evidence="8" type="ORF">CCH79_00003573</name>
</gene>
<keyword evidence="5" id="KW-0812">Transmembrane</keyword>
<dbReference type="GO" id="GO:0042105">
    <property type="term" value="C:alpha-beta T cell receptor complex"/>
    <property type="evidence" value="ECO:0007669"/>
    <property type="project" value="TreeGrafter"/>
</dbReference>
<dbReference type="Proteomes" id="UP000250572">
    <property type="component" value="Unassembled WGS sequence"/>
</dbReference>
<feature type="region of interest" description="Disordered" evidence="4">
    <location>
        <begin position="134"/>
        <end position="160"/>
    </location>
</feature>
<feature type="transmembrane region" description="Helical" evidence="5">
    <location>
        <begin position="107"/>
        <end position="128"/>
    </location>
</feature>
<sequence>MAAQAVFVVIFMFATSVKAETGGATFWREDVTLTCPESHGMTWYNEKSTQETSPLAVNQPNEFKFRYERPVQYRCQHKNNDQDPKTMNYHFYIKGKACKNCFELGPMFFLTFIVVNVIGTAVLMMIVYKCSKKKNSDGQTSSIKLTPRPGPRAPHGASTEYEVWRSRGTSKSCRTAAPEAWSLRPLMQTITLNPNTRSQDTYSTVVNSGLVMFYSFTSSLFTWHNSCLKKILKNSLRNDTAMAQQINRVIHEAVSNPHVISAVHHLKNTITTSVSLSPFMSHPTILPYNWQLGPAPLEKSQASRESRSLQHVPGLLSSSQWDRQCGGIDAKVCSQRGGAAVPITPSLKESTDALRRNSLGPISKEFCVHKGLLIHCRDNMERCQTWIKESPLVHLQQNTEKMDDHMLHLTQRQRTIKLRMRRAMKAMAPPVTIPSMGTSTRDCRNSGGQRRGI</sequence>
<evidence type="ECO:0000256" key="1">
    <source>
        <dbReference type="ARBA" id="ARBA00004251"/>
    </source>
</evidence>
<dbReference type="Pfam" id="PF16680">
    <property type="entry name" value="Ig_4"/>
    <property type="match status" value="1"/>
</dbReference>
<dbReference type="InterPro" id="IPR032052">
    <property type="entry name" value="Ig_4"/>
</dbReference>
<feature type="region of interest" description="Disordered" evidence="4">
    <location>
        <begin position="431"/>
        <end position="453"/>
    </location>
</feature>
<feature type="signal peptide" evidence="6">
    <location>
        <begin position="1"/>
        <end position="19"/>
    </location>
</feature>
<keyword evidence="9" id="KW-1185">Reference proteome</keyword>
<keyword evidence="5" id="KW-0472">Membrane</keyword>
<comment type="caution">
    <text evidence="8">The sequence shown here is derived from an EMBL/GenBank/DDBJ whole genome shotgun (WGS) entry which is preliminary data.</text>
</comment>
<organism evidence="8 9">
    <name type="scientific">Gambusia affinis</name>
    <name type="common">Western mosquitofish</name>
    <name type="synonym">Heterandria affinis</name>
    <dbReference type="NCBI Taxonomy" id="33528"/>
    <lineage>
        <taxon>Eukaryota</taxon>
        <taxon>Metazoa</taxon>
        <taxon>Chordata</taxon>
        <taxon>Craniata</taxon>
        <taxon>Vertebrata</taxon>
        <taxon>Euteleostomi</taxon>
        <taxon>Actinopterygii</taxon>
        <taxon>Neopterygii</taxon>
        <taxon>Teleostei</taxon>
        <taxon>Neoteleostei</taxon>
        <taxon>Acanthomorphata</taxon>
        <taxon>Ovalentaria</taxon>
        <taxon>Atherinomorphae</taxon>
        <taxon>Cyprinodontiformes</taxon>
        <taxon>Poeciliidae</taxon>
        <taxon>Poeciliinae</taxon>
        <taxon>Gambusia</taxon>
    </lineage>
</organism>
<dbReference type="EMBL" id="NHOQ01001971">
    <property type="protein sequence ID" value="PWA20319.1"/>
    <property type="molecule type" value="Genomic_DNA"/>
</dbReference>
<dbReference type="PANTHER" id="PTHR10570:SF9">
    <property type="entry name" value="T-CELL SURFACE GLYCOPROTEIN CD3 EPSILON CHAIN"/>
    <property type="match status" value="1"/>
</dbReference>
<protein>
    <recommendedName>
        <fullName evidence="7">CD3 gamma/delta subunit Ig-like domain-containing protein</fullName>
    </recommendedName>
</protein>
<dbReference type="GO" id="GO:0004888">
    <property type="term" value="F:transmembrane signaling receptor activity"/>
    <property type="evidence" value="ECO:0007669"/>
    <property type="project" value="TreeGrafter"/>
</dbReference>
<name>A0A315VAG8_GAMAF</name>
<comment type="subcellular location">
    <subcellularLocation>
        <location evidence="1">Cell membrane</location>
        <topology evidence="1">Single-pass type I membrane protein</topology>
    </subcellularLocation>
</comment>